<protein>
    <recommendedName>
        <fullName evidence="4">Outer dense fiber protein 3</fullName>
    </recommendedName>
</protein>
<keyword evidence="3" id="KW-1185">Reference proteome</keyword>
<organism evidence="2 3">
    <name type="scientific">Molorchus minor</name>
    <dbReference type="NCBI Taxonomy" id="1323400"/>
    <lineage>
        <taxon>Eukaryota</taxon>
        <taxon>Metazoa</taxon>
        <taxon>Ecdysozoa</taxon>
        <taxon>Arthropoda</taxon>
        <taxon>Hexapoda</taxon>
        <taxon>Insecta</taxon>
        <taxon>Pterygota</taxon>
        <taxon>Neoptera</taxon>
        <taxon>Endopterygota</taxon>
        <taxon>Coleoptera</taxon>
        <taxon>Polyphaga</taxon>
        <taxon>Cucujiformia</taxon>
        <taxon>Chrysomeloidea</taxon>
        <taxon>Cerambycidae</taxon>
        <taxon>Lamiinae</taxon>
        <taxon>Monochamini</taxon>
        <taxon>Molorchus</taxon>
    </lineage>
</organism>
<dbReference type="InterPro" id="IPR051291">
    <property type="entry name" value="CIMAP"/>
</dbReference>
<comment type="caution">
    <text evidence="2">The sequence shown here is derived from an EMBL/GenBank/DDBJ whole genome shotgun (WGS) entry which is preliminary data.</text>
</comment>
<proteinExistence type="predicted"/>
<evidence type="ECO:0000313" key="2">
    <source>
        <dbReference type="EMBL" id="KAJ8973708.1"/>
    </source>
</evidence>
<feature type="region of interest" description="Disordered" evidence="1">
    <location>
        <begin position="67"/>
        <end position="89"/>
    </location>
</feature>
<evidence type="ECO:0000313" key="3">
    <source>
        <dbReference type="Proteomes" id="UP001162164"/>
    </source>
</evidence>
<accession>A0ABQ9J6U5</accession>
<dbReference type="Proteomes" id="UP001162164">
    <property type="component" value="Unassembled WGS sequence"/>
</dbReference>
<gene>
    <name evidence="2" type="ORF">NQ317_017910</name>
</gene>
<dbReference type="Pfam" id="PF07004">
    <property type="entry name" value="SHIPPO-rpt"/>
    <property type="match status" value="3"/>
</dbReference>
<sequence length="236" mass="26312">MPRKNIGPGPGKYLLPPLTGYPSHDYSRYRNPQYSIGVRLPLYRPGIGPGPQYDVRDMTPYGKATPPCFSMKSRQPPLKAFQAPGPGTYRNELVPRMKEARPPAYSMAFRTPPLKKFQIPGPDVYTVPTTIGPKVPDKSANAAYSMSYRQPLSSKEKSPGPARYDAVNADIFKNKLPDYTISPRVFPPTTKMVSPGPIYKPRLPEKPGYSFGLRTDMDPYITAADNTPCKRKEKVC</sequence>
<name>A0ABQ9J6U5_9CUCU</name>
<evidence type="ECO:0008006" key="4">
    <source>
        <dbReference type="Google" id="ProtNLM"/>
    </source>
</evidence>
<dbReference type="InterPro" id="IPR010736">
    <property type="entry name" value="SHIPPO-rpt"/>
</dbReference>
<evidence type="ECO:0000256" key="1">
    <source>
        <dbReference type="SAM" id="MobiDB-lite"/>
    </source>
</evidence>
<dbReference type="EMBL" id="JAPWTJ010001128">
    <property type="protein sequence ID" value="KAJ8973708.1"/>
    <property type="molecule type" value="Genomic_DNA"/>
</dbReference>
<dbReference type="PANTHER" id="PTHR21580:SF28">
    <property type="entry name" value="BOREALIN N-TERMINAL DOMAIN-CONTAINING PROTEIN-RELATED"/>
    <property type="match status" value="1"/>
</dbReference>
<dbReference type="PANTHER" id="PTHR21580">
    <property type="entry name" value="SHIPPO-1-RELATED"/>
    <property type="match status" value="1"/>
</dbReference>
<reference evidence="2" key="1">
    <citation type="journal article" date="2023" name="Insect Mol. Biol.">
        <title>Genome sequencing provides insights into the evolution of gene families encoding plant cell wall-degrading enzymes in longhorned beetles.</title>
        <authorList>
            <person name="Shin N.R."/>
            <person name="Okamura Y."/>
            <person name="Kirsch R."/>
            <person name="Pauchet Y."/>
        </authorList>
    </citation>
    <scope>NUCLEOTIDE SEQUENCE</scope>
    <source>
        <strain evidence="2">MMC_N1</strain>
    </source>
</reference>